<organism evidence="2 3">
    <name type="scientific">Octopus vulgaris</name>
    <name type="common">Common octopus</name>
    <dbReference type="NCBI Taxonomy" id="6645"/>
    <lineage>
        <taxon>Eukaryota</taxon>
        <taxon>Metazoa</taxon>
        <taxon>Spiralia</taxon>
        <taxon>Lophotrochozoa</taxon>
        <taxon>Mollusca</taxon>
        <taxon>Cephalopoda</taxon>
        <taxon>Coleoidea</taxon>
        <taxon>Octopodiformes</taxon>
        <taxon>Octopoda</taxon>
        <taxon>Incirrata</taxon>
        <taxon>Octopodidae</taxon>
        <taxon>Octopus</taxon>
    </lineage>
</organism>
<accession>A0AA36FBV5</accession>
<reference evidence="2" key="1">
    <citation type="submission" date="2023-08" db="EMBL/GenBank/DDBJ databases">
        <authorList>
            <person name="Alioto T."/>
            <person name="Alioto T."/>
            <person name="Gomez Garrido J."/>
        </authorList>
    </citation>
    <scope>NUCLEOTIDE SEQUENCE</scope>
</reference>
<dbReference type="Proteomes" id="UP001162480">
    <property type="component" value="Chromosome 13"/>
</dbReference>
<keyword evidence="3" id="KW-1185">Reference proteome</keyword>
<sequence length="462" mass="52200">MAVETSTIRGPFNSVLNSARPTVCIKRLSECFDEWQLSEGIHKKLTRVPCKTSPKQLTCKRVVKKYSQLKKSPSTEFKRKLFVYSADSPEQSPTPFSVTQSSDSLLDNTLKEKLLNGHMEEDHSSVEVSHDECNDNSTHSISAENLNSANGKSLQLACSLVRRKYVRFWRKPLECPVSTGPTGERRILKNVRLCDVFKPGSDKCQHGQLPENLIIPDSCSKKSSSTNTNNNNNSISENEHRIPERQQSGDVHWKTEEKNIFSLFKNSESVKNRLNTSVANEKHDITSSESSVDPSKKCPKTTTGSLLLHQEKVANSTDSKICVNLADQSIDCLKHSMYSETLKSELDSDPVGNSYDKNSHQGCFSEDSAFSSGSNSSVDPLEHVNKITKVQETRRKANKRPSYTYNYFTNCEQEGPRIRRRRMCPCCMSSSPEKKRRRRSRSCAYKLPEKKEGWTGEELPIN</sequence>
<feature type="compositionally biased region" description="Low complexity" evidence="1">
    <location>
        <begin position="221"/>
        <end position="236"/>
    </location>
</feature>
<evidence type="ECO:0000313" key="2">
    <source>
        <dbReference type="EMBL" id="CAI9731569.1"/>
    </source>
</evidence>
<gene>
    <name evidence="2" type="ORF">OCTVUL_1B030987</name>
</gene>
<name>A0AA36FBV5_OCTVU</name>
<dbReference type="AlphaFoldDB" id="A0AA36FBV5"/>
<proteinExistence type="predicted"/>
<evidence type="ECO:0000256" key="1">
    <source>
        <dbReference type="SAM" id="MobiDB-lite"/>
    </source>
</evidence>
<protein>
    <submittedName>
        <fullName evidence="2">Uncharacterized protein</fullName>
    </submittedName>
</protein>
<dbReference type="EMBL" id="OX597826">
    <property type="protein sequence ID" value="CAI9731569.1"/>
    <property type="molecule type" value="Genomic_DNA"/>
</dbReference>
<feature type="region of interest" description="Disordered" evidence="1">
    <location>
        <begin position="215"/>
        <end position="251"/>
    </location>
</feature>
<evidence type="ECO:0000313" key="3">
    <source>
        <dbReference type="Proteomes" id="UP001162480"/>
    </source>
</evidence>